<keyword evidence="2" id="KW-1133">Transmembrane helix</keyword>
<feature type="transmembrane region" description="Helical" evidence="2">
    <location>
        <begin position="563"/>
        <end position="584"/>
    </location>
</feature>
<evidence type="ECO:0000256" key="1">
    <source>
        <dbReference type="SAM" id="MobiDB-lite"/>
    </source>
</evidence>
<name>A0A918K4J8_9ACTN</name>
<dbReference type="GO" id="GO:0006508">
    <property type="term" value="P:proteolysis"/>
    <property type="evidence" value="ECO:0007669"/>
    <property type="project" value="InterPro"/>
</dbReference>
<comment type="caution">
    <text evidence="4">The sequence shown here is derived from an EMBL/GenBank/DDBJ whole genome shotgun (WGS) entry which is preliminary data.</text>
</comment>
<feature type="transmembrane region" description="Helical" evidence="2">
    <location>
        <begin position="506"/>
        <end position="526"/>
    </location>
</feature>
<feature type="transmembrane region" description="Helical" evidence="2">
    <location>
        <begin position="532"/>
        <end position="551"/>
    </location>
</feature>
<organism evidence="4 5">
    <name type="scientific">Streptomyces fructofermentans</name>
    <dbReference type="NCBI Taxonomy" id="152141"/>
    <lineage>
        <taxon>Bacteria</taxon>
        <taxon>Bacillati</taxon>
        <taxon>Actinomycetota</taxon>
        <taxon>Actinomycetes</taxon>
        <taxon>Kitasatosporales</taxon>
        <taxon>Streptomycetaceae</taxon>
        <taxon>Streptomyces</taxon>
    </lineage>
</organism>
<feature type="region of interest" description="Disordered" evidence="1">
    <location>
        <begin position="1"/>
        <end position="21"/>
    </location>
</feature>
<feature type="transmembrane region" description="Helical" evidence="2">
    <location>
        <begin position="478"/>
        <end position="494"/>
    </location>
</feature>
<keyword evidence="4" id="KW-0645">Protease</keyword>
<dbReference type="AlphaFoldDB" id="A0A918K4J8"/>
<dbReference type="InterPro" id="IPR045175">
    <property type="entry name" value="M28_fam"/>
</dbReference>
<gene>
    <name evidence="4" type="ORF">GCM10010515_08710</name>
</gene>
<dbReference type="Pfam" id="PF04389">
    <property type="entry name" value="Peptidase_M28"/>
    <property type="match status" value="1"/>
</dbReference>
<reference evidence="4" key="2">
    <citation type="submission" date="2020-09" db="EMBL/GenBank/DDBJ databases">
        <authorList>
            <person name="Sun Q."/>
            <person name="Ohkuma M."/>
        </authorList>
    </citation>
    <scope>NUCLEOTIDE SEQUENCE</scope>
    <source>
        <strain evidence="4">JCM 4956</strain>
    </source>
</reference>
<dbReference type="GO" id="GO:0004177">
    <property type="term" value="F:aminopeptidase activity"/>
    <property type="evidence" value="ECO:0007669"/>
    <property type="project" value="UniProtKB-KW"/>
</dbReference>
<dbReference type="Gene3D" id="3.40.630.10">
    <property type="entry name" value="Zn peptidases"/>
    <property type="match status" value="1"/>
</dbReference>
<feature type="transmembrane region" description="Helical" evidence="2">
    <location>
        <begin position="379"/>
        <end position="401"/>
    </location>
</feature>
<dbReference type="PANTHER" id="PTHR12147">
    <property type="entry name" value="METALLOPEPTIDASE M28 FAMILY MEMBER"/>
    <property type="match status" value="1"/>
</dbReference>
<keyword evidence="2" id="KW-0812">Transmembrane</keyword>
<dbReference type="PANTHER" id="PTHR12147:SF26">
    <property type="entry name" value="PEPTIDASE M28 DOMAIN-CONTAINING PROTEIN"/>
    <property type="match status" value="1"/>
</dbReference>
<feature type="domain" description="Peptidase M28" evidence="3">
    <location>
        <begin position="128"/>
        <end position="315"/>
    </location>
</feature>
<accession>A0A918K4J8</accession>
<feature type="transmembrane region" description="Helical" evidence="2">
    <location>
        <begin position="421"/>
        <end position="441"/>
    </location>
</feature>
<dbReference type="RefSeq" id="WP_190033942.1">
    <property type="nucleotide sequence ID" value="NZ_BMWD01000002.1"/>
</dbReference>
<feature type="compositionally biased region" description="Low complexity" evidence="1">
    <location>
        <begin position="1"/>
        <end position="11"/>
    </location>
</feature>
<sequence length="790" mass="82458">MTLRTLDAAPAPERPDAAPAPRDRLRFLPELLLLLVVTLVAAVPVLTNTTPPDPLPVGAPAGAFSADRAHRHVERVASEPRPVGSAAHDRVRDYLLKEIRATGPEPEVLPALGADTSSGAALTAPVQNIRVTLPGTDPTGRVLVTAHYDSVEIGPGATDNGHGVAAMLEMIRALRSGPAARNDITFLFTDGEELGMVGAQAYTASPALGDPDRTVVLNLEARGTSGRVVMFETGAHNAALVPALGDSTPVTNSLAYEVYRLLPNYTDFTAFRKAGLTGMNFANIGTSAAYDTPQDNLARSSRSSLQDLGTTVLAATRELAADDIPAIRASSEATYFTFGGLLVRYPGGWVLPLAALSAAGFAASLWFARRRDAVRTRAVAVTAATLPVPLLAVAAAGWGAWQLVVLFRPDYTGFVFGDPYRPGMTAVGLAVVAVAVVRAWAAVRRRRCTPVELSAAVTGWLLLLAVLTAFLVPGASYLFVWPALAGAAGLALAARLPGTFRGRDAVAALAAVPAAALLVPVAVLLFATTGLALAAVPLVVVALFAATLPVLAGRRPPVRRRIVALRAASAVVTGLAVIAAGVLGDGVSEGRPAQVSLVYTVDGDTGEARWAGNGTGSHPWADAYLSGGRTALEDTFPPLREPESWRTGPARRVETPTPTLKVLSTRRSGNSRVVRVHLGAEHGAPGQLMLYADNRSGTVESLSVSGRKLPGGANRASLNGRWTWGYIYAAPPADGVDLTLEVRGKGPLRLRVLAQTTGFPDGALRGTPPPTVTWAALDSGFTVVSRRFTI</sequence>
<evidence type="ECO:0000259" key="3">
    <source>
        <dbReference type="Pfam" id="PF04389"/>
    </source>
</evidence>
<evidence type="ECO:0000313" key="4">
    <source>
        <dbReference type="EMBL" id="GGX44086.1"/>
    </source>
</evidence>
<reference evidence="4" key="1">
    <citation type="journal article" date="2014" name="Int. J. Syst. Evol. Microbiol.">
        <title>Complete genome sequence of Corynebacterium casei LMG S-19264T (=DSM 44701T), isolated from a smear-ripened cheese.</title>
        <authorList>
            <consortium name="US DOE Joint Genome Institute (JGI-PGF)"/>
            <person name="Walter F."/>
            <person name="Albersmeier A."/>
            <person name="Kalinowski J."/>
            <person name="Ruckert C."/>
        </authorList>
    </citation>
    <scope>NUCLEOTIDE SEQUENCE</scope>
    <source>
        <strain evidence="4">JCM 4956</strain>
    </source>
</reference>
<evidence type="ECO:0000256" key="2">
    <source>
        <dbReference type="SAM" id="Phobius"/>
    </source>
</evidence>
<protein>
    <submittedName>
        <fullName evidence="4">Aminopeptidase</fullName>
    </submittedName>
</protein>
<keyword evidence="4" id="KW-0378">Hydrolase</keyword>
<dbReference type="EMBL" id="BMWD01000002">
    <property type="protein sequence ID" value="GGX44086.1"/>
    <property type="molecule type" value="Genomic_DNA"/>
</dbReference>
<feature type="transmembrane region" description="Helical" evidence="2">
    <location>
        <begin position="349"/>
        <end position="367"/>
    </location>
</feature>
<keyword evidence="2" id="KW-0472">Membrane</keyword>
<keyword evidence="4" id="KW-0031">Aminopeptidase</keyword>
<dbReference type="Proteomes" id="UP000645555">
    <property type="component" value="Unassembled WGS sequence"/>
</dbReference>
<feature type="transmembrane region" description="Helical" evidence="2">
    <location>
        <begin position="453"/>
        <end position="472"/>
    </location>
</feature>
<proteinExistence type="predicted"/>
<dbReference type="GO" id="GO:0008235">
    <property type="term" value="F:metalloexopeptidase activity"/>
    <property type="evidence" value="ECO:0007669"/>
    <property type="project" value="InterPro"/>
</dbReference>
<dbReference type="SUPFAM" id="SSF53187">
    <property type="entry name" value="Zn-dependent exopeptidases"/>
    <property type="match status" value="1"/>
</dbReference>
<evidence type="ECO:0000313" key="5">
    <source>
        <dbReference type="Proteomes" id="UP000645555"/>
    </source>
</evidence>
<keyword evidence="5" id="KW-1185">Reference proteome</keyword>
<dbReference type="InterPro" id="IPR007484">
    <property type="entry name" value="Peptidase_M28"/>
</dbReference>